<proteinExistence type="predicted"/>
<feature type="region of interest" description="Disordered" evidence="1">
    <location>
        <begin position="28"/>
        <end position="68"/>
    </location>
</feature>
<keyword evidence="3" id="KW-1185">Reference proteome</keyword>
<dbReference type="AlphaFoldDB" id="A0A9J5YBN3"/>
<sequence>MYHFEPTSKHKGPEFSFSLNFKKKQRISLNRIPPTGSKQPKSPFNCKKTASPNVEEKYKIETRKKKGS</sequence>
<comment type="caution">
    <text evidence="2">The sequence shown here is derived from an EMBL/GenBank/DDBJ whole genome shotgun (WGS) entry which is preliminary data.</text>
</comment>
<gene>
    <name evidence="2" type="ORF">H5410_038802</name>
</gene>
<organism evidence="2 3">
    <name type="scientific">Solanum commersonii</name>
    <name type="common">Commerson's wild potato</name>
    <name type="synonym">Commerson's nightshade</name>
    <dbReference type="NCBI Taxonomy" id="4109"/>
    <lineage>
        <taxon>Eukaryota</taxon>
        <taxon>Viridiplantae</taxon>
        <taxon>Streptophyta</taxon>
        <taxon>Embryophyta</taxon>
        <taxon>Tracheophyta</taxon>
        <taxon>Spermatophyta</taxon>
        <taxon>Magnoliopsida</taxon>
        <taxon>eudicotyledons</taxon>
        <taxon>Gunneridae</taxon>
        <taxon>Pentapetalae</taxon>
        <taxon>asterids</taxon>
        <taxon>lamiids</taxon>
        <taxon>Solanales</taxon>
        <taxon>Solanaceae</taxon>
        <taxon>Solanoideae</taxon>
        <taxon>Solaneae</taxon>
        <taxon>Solanum</taxon>
    </lineage>
</organism>
<reference evidence="2 3" key="1">
    <citation type="submission" date="2020-09" db="EMBL/GenBank/DDBJ databases">
        <title>De no assembly of potato wild relative species, Solanum commersonii.</title>
        <authorList>
            <person name="Cho K."/>
        </authorList>
    </citation>
    <scope>NUCLEOTIDE SEQUENCE [LARGE SCALE GENOMIC DNA]</scope>
    <source>
        <strain evidence="2">LZ3.2</strain>
        <tissue evidence="2">Leaf</tissue>
    </source>
</reference>
<evidence type="ECO:0000256" key="1">
    <source>
        <dbReference type="SAM" id="MobiDB-lite"/>
    </source>
</evidence>
<dbReference type="Proteomes" id="UP000824120">
    <property type="component" value="Chromosome 7"/>
</dbReference>
<dbReference type="EMBL" id="JACXVP010000007">
    <property type="protein sequence ID" value="KAG5597570.1"/>
    <property type="molecule type" value="Genomic_DNA"/>
</dbReference>
<protein>
    <submittedName>
        <fullName evidence="2">Uncharacterized protein</fullName>
    </submittedName>
</protein>
<evidence type="ECO:0000313" key="3">
    <source>
        <dbReference type="Proteomes" id="UP000824120"/>
    </source>
</evidence>
<name>A0A9J5YBN3_SOLCO</name>
<feature type="compositionally biased region" description="Polar residues" evidence="1">
    <location>
        <begin position="36"/>
        <end position="52"/>
    </location>
</feature>
<accession>A0A9J5YBN3</accession>
<evidence type="ECO:0000313" key="2">
    <source>
        <dbReference type="EMBL" id="KAG5597570.1"/>
    </source>
</evidence>